<dbReference type="Pfam" id="PF09903">
    <property type="entry name" value="DUF2130"/>
    <property type="match status" value="1"/>
</dbReference>
<evidence type="ECO:0000313" key="3">
    <source>
        <dbReference type="Proteomes" id="UP000184322"/>
    </source>
</evidence>
<dbReference type="InterPro" id="IPR019219">
    <property type="entry name" value="DUF2130"/>
</dbReference>
<evidence type="ECO:0000256" key="1">
    <source>
        <dbReference type="SAM" id="Coils"/>
    </source>
</evidence>
<dbReference type="STRING" id="48003.BLA55_03165"/>
<proteinExistence type="predicted"/>
<dbReference type="RefSeq" id="WP_073372639.1">
    <property type="nucleotide sequence ID" value="NZ_CP017813.1"/>
</dbReference>
<dbReference type="AlphaFoldDB" id="A0A1L4FSP1"/>
<feature type="coiled-coil region" evidence="1">
    <location>
        <begin position="51"/>
        <end position="199"/>
    </location>
</feature>
<dbReference type="Proteomes" id="UP000184322">
    <property type="component" value="Chromosome"/>
</dbReference>
<sequence length="510" mass="60376">MSKKISISVKDPKKLIFILEEDAKQGDYIDLNDLNTLDFSFFLEHVELIKEQKYREELKNKEQQWKEINESQMRALKLEVEQAKNSEIQDLENKIFELKNKWAIELKNKETQKDIEIEKLKSQIQNLNQIKQSEIEKQISQNNVENNLKLANLQNKISLLEEQHKSELEKQLLQLQNEKKLLSDSLESQINQLKRTKEQDVELAVNRKIQELQKVQKIEIEKQFDQILKNNEQQIEYLKEGKNKLEEKYNAQLIKRSSYTTKDYGEDFENQIVYEVQSFIAPLGEGSPYRIQKINKTTDGEKLDFAINYFYDKKNIGSIVIEAKSRISQKGSTKNADWLDKIEKQRIKNQHEYALLVTELDPEKNFLVETDINYPNIFIVRPEVMMQIIGLLYNITLKKYMLKSDEMNFLEKEEILREFNSFKDDLLKTASEKINSKLSGLLKEANSIQNSVNRINEFIEDIQKAINSTLINKINKFSIRKRVIDKIENIENDRKNQEFILIEEEKKKLL</sequence>
<keyword evidence="3" id="KW-1185">Reference proteome</keyword>
<gene>
    <name evidence="2" type="ORF">BLA55_03165</name>
</gene>
<dbReference type="EMBL" id="CP017813">
    <property type="protein sequence ID" value="APJ38635.1"/>
    <property type="molecule type" value="Genomic_DNA"/>
</dbReference>
<dbReference type="KEGG" id="mpul:BLA55_03165"/>
<keyword evidence="1" id="KW-0175">Coiled coil</keyword>
<name>A0A1L4FSP1_9BACT</name>
<accession>A0A1L4FSP1</accession>
<evidence type="ECO:0008006" key="4">
    <source>
        <dbReference type="Google" id="ProtNLM"/>
    </source>
</evidence>
<reference evidence="3" key="1">
    <citation type="submission" date="2016-10" db="EMBL/GenBank/DDBJ databases">
        <authorList>
            <person name="Beylefeld A."/>
            <person name="Abolnik C."/>
        </authorList>
    </citation>
    <scope>NUCLEOTIDE SEQUENCE [LARGE SCALE GENOMIC DNA]</scope>
    <source>
        <strain evidence="3">B359_6</strain>
    </source>
</reference>
<protein>
    <recommendedName>
        <fullName evidence="4">DUF2130 domain-containing protein</fullName>
    </recommendedName>
</protein>
<evidence type="ECO:0000313" key="2">
    <source>
        <dbReference type="EMBL" id="APJ38635.1"/>
    </source>
</evidence>
<organism evidence="2 3">
    <name type="scientific">Mycoplasmopsis pullorum</name>
    <dbReference type="NCBI Taxonomy" id="48003"/>
    <lineage>
        <taxon>Bacteria</taxon>
        <taxon>Bacillati</taxon>
        <taxon>Mycoplasmatota</taxon>
        <taxon>Mycoplasmoidales</taxon>
        <taxon>Metamycoplasmataceae</taxon>
        <taxon>Mycoplasmopsis</taxon>
    </lineage>
</organism>